<dbReference type="PANTHER" id="PTHR14269:SF62">
    <property type="entry name" value="CDP-DIACYLGLYCEROL--GLYCEROL-3-PHOSPHATE 3-PHOSPHATIDYLTRANSFERASE 1, CHLOROPLASTIC"/>
    <property type="match status" value="1"/>
</dbReference>
<dbReference type="AlphaFoldDB" id="K8Z7Q9"/>
<evidence type="ECO:0000256" key="5">
    <source>
        <dbReference type="ARBA" id="ARBA00010441"/>
    </source>
</evidence>
<evidence type="ECO:0000256" key="20">
    <source>
        <dbReference type="SAM" id="Phobius"/>
    </source>
</evidence>
<evidence type="ECO:0000256" key="16">
    <source>
        <dbReference type="ARBA" id="ARBA00023264"/>
    </source>
</evidence>
<dbReference type="STRING" id="1234409.C683_1015"/>
<evidence type="ECO:0000256" key="7">
    <source>
        <dbReference type="ARBA" id="ARBA00014944"/>
    </source>
</evidence>
<evidence type="ECO:0000256" key="15">
    <source>
        <dbReference type="ARBA" id="ARBA00023209"/>
    </source>
</evidence>
<dbReference type="PATRIC" id="fig|1234409.3.peg.966"/>
<name>K8Z7Q9_9ENTE</name>
<comment type="function">
    <text evidence="1">This protein catalyzes the committed step to the synthesis of the acidic phospholipids.</text>
</comment>
<comment type="pathway">
    <text evidence="3">Phospholipid metabolism; phosphatidylglycerol biosynthesis; phosphatidylglycerol from CDP-diacylglycerol: step 1/2.</text>
</comment>
<protein>
    <recommendedName>
        <fullName evidence="7 18">CDP-diacylglycerol--glycerol-3-phosphate 3-phosphatidyltransferase</fullName>
        <ecNumber evidence="6 18">2.7.8.5</ecNumber>
    </recommendedName>
</protein>
<dbReference type="InterPro" id="IPR043130">
    <property type="entry name" value="CDP-OH_PTrfase_TM_dom"/>
</dbReference>
<dbReference type="GO" id="GO:0008444">
    <property type="term" value="F:CDP-diacylglycerol-glycerol-3-phosphate 3-phosphatidyltransferase activity"/>
    <property type="evidence" value="ECO:0007669"/>
    <property type="project" value="UniProtKB-UniRule"/>
</dbReference>
<evidence type="ECO:0000256" key="17">
    <source>
        <dbReference type="ARBA" id="ARBA00048586"/>
    </source>
</evidence>
<evidence type="ECO:0000256" key="9">
    <source>
        <dbReference type="ARBA" id="ARBA00022516"/>
    </source>
</evidence>
<comment type="caution">
    <text evidence="21">The sequence shown here is derived from an EMBL/GenBank/DDBJ whole genome shotgun (WGS) entry which is preliminary data.</text>
</comment>
<dbReference type="NCBIfam" id="TIGR00560">
    <property type="entry name" value="pgsA"/>
    <property type="match status" value="1"/>
</dbReference>
<dbReference type="Pfam" id="PF01066">
    <property type="entry name" value="CDP-OH_P_transf"/>
    <property type="match status" value="1"/>
</dbReference>
<comment type="similarity">
    <text evidence="5 19">Belongs to the CDP-alcohol phosphatidyltransferase class-I family.</text>
</comment>
<keyword evidence="8" id="KW-1003">Cell membrane</keyword>
<dbReference type="RefSeq" id="WP_009491613.1">
    <property type="nucleotide sequence ID" value="NZ_AMYT01000021.1"/>
</dbReference>
<feature type="transmembrane region" description="Helical" evidence="20">
    <location>
        <begin position="165"/>
        <end position="183"/>
    </location>
</feature>
<evidence type="ECO:0000313" key="22">
    <source>
        <dbReference type="Proteomes" id="UP000016057"/>
    </source>
</evidence>
<evidence type="ECO:0000256" key="18">
    <source>
        <dbReference type="NCBIfam" id="TIGR00560"/>
    </source>
</evidence>
<keyword evidence="15" id="KW-0594">Phospholipid biosynthesis</keyword>
<evidence type="ECO:0000313" key="21">
    <source>
        <dbReference type="EMBL" id="EKU27019.1"/>
    </source>
</evidence>
<dbReference type="PANTHER" id="PTHR14269">
    <property type="entry name" value="CDP-DIACYLGLYCEROL--GLYCEROL-3-PHOSPHATE 3-PHOSPHATIDYLTRANSFERASE-RELATED"/>
    <property type="match status" value="1"/>
</dbReference>
<dbReference type="InterPro" id="IPR004570">
    <property type="entry name" value="Phosphatidylglycerol_P_synth"/>
</dbReference>
<feature type="transmembrane region" description="Helical" evidence="20">
    <location>
        <begin position="142"/>
        <end position="159"/>
    </location>
</feature>
<keyword evidence="13" id="KW-0443">Lipid metabolism</keyword>
<dbReference type="PROSITE" id="PS00379">
    <property type="entry name" value="CDP_ALCOHOL_P_TRANSF"/>
    <property type="match status" value="1"/>
</dbReference>
<dbReference type="InterPro" id="IPR000462">
    <property type="entry name" value="CDP-OH_P_trans"/>
</dbReference>
<evidence type="ECO:0000256" key="10">
    <source>
        <dbReference type="ARBA" id="ARBA00022679"/>
    </source>
</evidence>
<comment type="subcellular location">
    <subcellularLocation>
        <location evidence="2">Cell membrane</location>
        <topology evidence="2">Multi-pass membrane protein</topology>
    </subcellularLocation>
</comment>
<feature type="transmembrane region" description="Helical" evidence="20">
    <location>
        <begin position="12"/>
        <end position="31"/>
    </location>
</feature>
<feature type="transmembrane region" description="Helical" evidence="20">
    <location>
        <begin position="83"/>
        <end position="108"/>
    </location>
</feature>
<dbReference type="InterPro" id="IPR048254">
    <property type="entry name" value="CDP_ALCOHOL_P_TRANSF_CS"/>
</dbReference>
<dbReference type="GO" id="GO:0005886">
    <property type="term" value="C:plasma membrane"/>
    <property type="evidence" value="ECO:0007669"/>
    <property type="project" value="UniProtKB-SubCell"/>
</dbReference>
<comment type="pathway">
    <text evidence="4">Lipid metabolism.</text>
</comment>
<evidence type="ECO:0000256" key="4">
    <source>
        <dbReference type="ARBA" id="ARBA00005189"/>
    </source>
</evidence>
<keyword evidence="16" id="KW-1208">Phospholipid metabolism</keyword>
<evidence type="ECO:0000256" key="14">
    <source>
        <dbReference type="ARBA" id="ARBA00023136"/>
    </source>
</evidence>
<sequence>MNLPNKLTVLRIFLIPVFMIFALVPFPMGSVSILGTKILVTQLIAALIFAVASVTDWLDGYLARRDHLVTNFGKFADPLADKMLVMTAFILLVQQGMAPGWVVAIIVCRELAVTGLRLILVEEDGEVLAAAWPGKIKTATQMLAIIFLYLNNVFFNNLHIPMAQILLYVCLFFTVYSGIEYFVKNKDVFKGSM</sequence>
<dbReference type="eggNOG" id="COG0558">
    <property type="taxonomic scope" value="Bacteria"/>
</dbReference>
<dbReference type="InterPro" id="IPR050324">
    <property type="entry name" value="CDP-alcohol_PTase-I"/>
</dbReference>
<evidence type="ECO:0000256" key="13">
    <source>
        <dbReference type="ARBA" id="ARBA00023098"/>
    </source>
</evidence>
<organism evidence="21 22">
    <name type="scientific">Catellicoccus marimammalium M35/04/3</name>
    <dbReference type="NCBI Taxonomy" id="1234409"/>
    <lineage>
        <taxon>Bacteria</taxon>
        <taxon>Bacillati</taxon>
        <taxon>Bacillota</taxon>
        <taxon>Bacilli</taxon>
        <taxon>Lactobacillales</taxon>
        <taxon>Enterococcaceae</taxon>
        <taxon>Catellicoccus</taxon>
    </lineage>
</organism>
<feature type="transmembrane region" description="Helical" evidence="20">
    <location>
        <begin position="43"/>
        <end position="63"/>
    </location>
</feature>
<evidence type="ECO:0000256" key="8">
    <source>
        <dbReference type="ARBA" id="ARBA00022475"/>
    </source>
</evidence>
<dbReference type="PIRSF" id="PIRSF000847">
    <property type="entry name" value="Phos_ph_gly_syn"/>
    <property type="match status" value="1"/>
</dbReference>
<dbReference type="UniPathway" id="UPA00084">
    <property type="reaction ID" value="UER00503"/>
</dbReference>
<dbReference type="EC" id="2.7.8.5" evidence="6 18"/>
<evidence type="ECO:0000256" key="3">
    <source>
        <dbReference type="ARBA" id="ARBA00005042"/>
    </source>
</evidence>
<dbReference type="Proteomes" id="UP000016057">
    <property type="component" value="Unassembled WGS sequence"/>
</dbReference>
<dbReference type="EMBL" id="AMYT01000021">
    <property type="protein sequence ID" value="EKU27019.1"/>
    <property type="molecule type" value="Genomic_DNA"/>
</dbReference>
<keyword evidence="11 20" id="KW-0812">Transmembrane</keyword>
<evidence type="ECO:0000256" key="12">
    <source>
        <dbReference type="ARBA" id="ARBA00022989"/>
    </source>
</evidence>
<gene>
    <name evidence="21" type="ORF">C683_1015</name>
</gene>
<evidence type="ECO:0000256" key="6">
    <source>
        <dbReference type="ARBA" id="ARBA00013170"/>
    </source>
</evidence>
<keyword evidence="22" id="KW-1185">Reference proteome</keyword>
<dbReference type="FunFam" id="1.20.120.1760:FF:000004">
    <property type="entry name" value="CDP-diacylglycerol--glycerol-3-phosphate 3-phosphatidyltransferase"/>
    <property type="match status" value="1"/>
</dbReference>
<proteinExistence type="inferred from homology"/>
<evidence type="ECO:0000256" key="19">
    <source>
        <dbReference type="RuleBase" id="RU003750"/>
    </source>
</evidence>
<dbReference type="Gene3D" id="1.20.120.1760">
    <property type="match status" value="1"/>
</dbReference>
<accession>K8Z7Q9</accession>
<keyword evidence="14 20" id="KW-0472">Membrane</keyword>
<dbReference type="GO" id="GO:0006655">
    <property type="term" value="P:phosphatidylglycerol biosynthetic process"/>
    <property type="evidence" value="ECO:0007669"/>
    <property type="project" value="UniProtKB-UniPathway"/>
</dbReference>
<keyword evidence="9" id="KW-0444">Lipid biosynthesis</keyword>
<keyword evidence="10 19" id="KW-0808">Transferase</keyword>
<evidence type="ECO:0000256" key="2">
    <source>
        <dbReference type="ARBA" id="ARBA00004651"/>
    </source>
</evidence>
<reference evidence="21 22" key="1">
    <citation type="journal article" date="2013" name="Genome Announc.">
        <title>Draft Genome Sequence of Catellicoccus marimammalium, a Novel Species Commonly Found in Gull Feces.</title>
        <authorList>
            <person name="Weigand M.R."/>
            <person name="Ryu H."/>
            <person name="Bozcek L."/>
            <person name="Konstantinidis K.T."/>
            <person name="Santo Domingo J.W."/>
        </authorList>
    </citation>
    <scope>NUCLEOTIDE SEQUENCE [LARGE SCALE GENOMIC DNA]</scope>
    <source>
        <strain evidence="21 22">M35/04/3</strain>
    </source>
</reference>
<dbReference type="OrthoDB" id="9796672at2"/>
<evidence type="ECO:0000256" key="11">
    <source>
        <dbReference type="ARBA" id="ARBA00022692"/>
    </source>
</evidence>
<evidence type="ECO:0000256" key="1">
    <source>
        <dbReference type="ARBA" id="ARBA00003973"/>
    </source>
</evidence>
<keyword evidence="12 20" id="KW-1133">Transmembrane helix</keyword>
<comment type="catalytic activity">
    <reaction evidence="17">
        <text>a CDP-1,2-diacyl-sn-glycerol + sn-glycerol 3-phosphate = a 1,2-diacyl-sn-glycero-3-phospho-(1'-sn-glycero-3'-phosphate) + CMP + H(+)</text>
        <dbReference type="Rhea" id="RHEA:12593"/>
        <dbReference type="ChEBI" id="CHEBI:15378"/>
        <dbReference type="ChEBI" id="CHEBI:57597"/>
        <dbReference type="ChEBI" id="CHEBI:58332"/>
        <dbReference type="ChEBI" id="CHEBI:60110"/>
        <dbReference type="ChEBI" id="CHEBI:60377"/>
        <dbReference type="EC" id="2.7.8.5"/>
    </reaction>
</comment>